<feature type="domain" description="M23ase beta-sheet core" evidence="1">
    <location>
        <begin position="15"/>
        <end position="120"/>
    </location>
</feature>
<dbReference type="EMBL" id="AP011659">
    <property type="protein sequence ID" value="BAL53505.1"/>
    <property type="molecule type" value="Genomic_DNA"/>
</dbReference>
<reference evidence="2" key="1">
    <citation type="journal article" date="2005" name="Environ. Microbiol.">
        <title>Genetic and functional properties of uncultivated thermophilic crenarchaeotes from a subsurface gold mine as revealed by analysis of genome fragments.</title>
        <authorList>
            <person name="Nunoura T."/>
            <person name="Hirayama H."/>
            <person name="Takami H."/>
            <person name="Oida H."/>
            <person name="Nishi S."/>
            <person name="Shimamura S."/>
            <person name="Suzuki Y."/>
            <person name="Inagaki F."/>
            <person name="Takai K."/>
            <person name="Nealson K.H."/>
            <person name="Horikoshi K."/>
        </authorList>
    </citation>
    <scope>NUCLEOTIDE SEQUENCE</scope>
</reference>
<dbReference type="GO" id="GO:0004222">
    <property type="term" value="F:metalloendopeptidase activity"/>
    <property type="evidence" value="ECO:0007669"/>
    <property type="project" value="TreeGrafter"/>
</dbReference>
<dbReference type="AlphaFoldDB" id="H5SBG9"/>
<dbReference type="CDD" id="cd12797">
    <property type="entry name" value="M23_peptidase"/>
    <property type="match status" value="1"/>
</dbReference>
<evidence type="ECO:0000259" key="1">
    <source>
        <dbReference type="Pfam" id="PF01551"/>
    </source>
</evidence>
<sequence>MADYRYGGTFFADVVHTGVDIPAEAGSPVLAAGEGVVIWADWGFFSGVPGNDRDPYGKAVVIRHDFGYQGKALYTIYAHMSDIETLVGRVVERGEEIGKVGDTGMTTGPHLHFEVRWGENSFYKTFNPELWMAPQQGSGVLVARLANSQDAPLSGLTVTLNSITRRQMYTVRTYGPHTVNSDPYYRENLVLGDLPADVYKVTFEYEGEKQQYWVRILPGQTTYFRFQGKHGFFDTPQQQSATP</sequence>
<dbReference type="Pfam" id="PF01551">
    <property type="entry name" value="Peptidase_M23"/>
    <property type="match status" value="1"/>
</dbReference>
<dbReference type="PANTHER" id="PTHR21666:SF270">
    <property type="entry name" value="MUREIN HYDROLASE ACTIVATOR ENVC"/>
    <property type="match status" value="1"/>
</dbReference>
<gene>
    <name evidence="2" type="ORF">HGMM_F07C06C27</name>
</gene>
<accession>H5SBG9</accession>
<organism evidence="2">
    <name type="scientific">uncultured Chloroflexota bacterium</name>
    <dbReference type="NCBI Taxonomy" id="166587"/>
    <lineage>
        <taxon>Bacteria</taxon>
        <taxon>Bacillati</taxon>
        <taxon>Chloroflexota</taxon>
        <taxon>environmental samples</taxon>
    </lineage>
</organism>
<evidence type="ECO:0000313" key="2">
    <source>
        <dbReference type="EMBL" id="BAL53505.1"/>
    </source>
</evidence>
<protein>
    <recommendedName>
        <fullName evidence="1">M23ase beta-sheet core domain-containing protein</fullName>
    </recommendedName>
</protein>
<dbReference type="Gene3D" id="2.70.70.10">
    <property type="entry name" value="Glucose Permease (Domain IIA)"/>
    <property type="match status" value="1"/>
</dbReference>
<name>H5SBG9_9CHLR</name>
<dbReference type="SUPFAM" id="SSF51261">
    <property type="entry name" value="Duplicated hybrid motif"/>
    <property type="match status" value="1"/>
</dbReference>
<proteinExistence type="predicted"/>
<dbReference type="InterPro" id="IPR050570">
    <property type="entry name" value="Cell_wall_metabolism_enzyme"/>
</dbReference>
<reference evidence="2" key="2">
    <citation type="journal article" date="2012" name="PLoS ONE">
        <title>A Deeply Branching Thermophilic Bacterium with an Ancient Acetyl-CoA Pathway Dominates a Subsurface Ecosystem.</title>
        <authorList>
            <person name="Takami H."/>
            <person name="Noguchi H."/>
            <person name="Takaki Y."/>
            <person name="Uchiyama I."/>
            <person name="Toyoda A."/>
            <person name="Nishi S."/>
            <person name="Chee G.-J."/>
            <person name="Arai W."/>
            <person name="Nunoura T."/>
            <person name="Itoh T."/>
            <person name="Hattori M."/>
            <person name="Takai K."/>
        </authorList>
    </citation>
    <scope>NUCLEOTIDE SEQUENCE</scope>
</reference>
<dbReference type="InterPro" id="IPR011055">
    <property type="entry name" value="Dup_hybrid_motif"/>
</dbReference>
<dbReference type="InterPro" id="IPR016047">
    <property type="entry name" value="M23ase_b-sheet_dom"/>
</dbReference>
<dbReference type="PANTHER" id="PTHR21666">
    <property type="entry name" value="PEPTIDASE-RELATED"/>
    <property type="match status" value="1"/>
</dbReference>